<evidence type="ECO:0000313" key="7">
    <source>
        <dbReference type="Proteomes" id="UP001172457"/>
    </source>
</evidence>
<evidence type="ECO:0000256" key="1">
    <source>
        <dbReference type="ARBA" id="ARBA00004123"/>
    </source>
</evidence>
<comment type="caution">
    <text evidence="6">The sequence shown here is derived from an EMBL/GenBank/DDBJ whole genome shotgun (WGS) entry which is preliminary data.</text>
</comment>
<protein>
    <submittedName>
        <fullName evidence="6">Uncharacterized protein</fullName>
    </submittedName>
</protein>
<dbReference type="PANTHER" id="PTHR46993">
    <property type="entry name" value="MYB TRANSCRIPTION FACTOR"/>
    <property type="match status" value="1"/>
</dbReference>
<feature type="region of interest" description="Disordered" evidence="3">
    <location>
        <begin position="216"/>
        <end position="257"/>
    </location>
</feature>
<evidence type="ECO:0000259" key="5">
    <source>
        <dbReference type="PROSITE" id="PS51294"/>
    </source>
</evidence>
<dbReference type="Pfam" id="PF00249">
    <property type="entry name" value="Myb_DNA-binding"/>
    <property type="match status" value="1"/>
</dbReference>
<organism evidence="6 7">
    <name type="scientific">Centaurea solstitialis</name>
    <name type="common">yellow star-thistle</name>
    <dbReference type="NCBI Taxonomy" id="347529"/>
    <lineage>
        <taxon>Eukaryota</taxon>
        <taxon>Viridiplantae</taxon>
        <taxon>Streptophyta</taxon>
        <taxon>Embryophyta</taxon>
        <taxon>Tracheophyta</taxon>
        <taxon>Spermatophyta</taxon>
        <taxon>Magnoliopsida</taxon>
        <taxon>eudicotyledons</taxon>
        <taxon>Gunneridae</taxon>
        <taxon>Pentapetalae</taxon>
        <taxon>asterids</taxon>
        <taxon>campanulids</taxon>
        <taxon>Asterales</taxon>
        <taxon>Asteraceae</taxon>
        <taxon>Carduoideae</taxon>
        <taxon>Cardueae</taxon>
        <taxon>Centaureinae</taxon>
        <taxon>Centaurea</taxon>
    </lineage>
</organism>
<name>A0AA38WUT0_9ASTR</name>
<feature type="compositionally biased region" description="Basic and acidic residues" evidence="3">
    <location>
        <begin position="218"/>
        <end position="238"/>
    </location>
</feature>
<evidence type="ECO:0000256" key="3">
    <source>
        <dbReference type="SAM" id="MobiDB-lite"/>
    </source>
</evidence>
<dbReference type="PROSITE" id="PS50090">
    <property type="entry name" value="MYB_LIKE"/>
    <property type="match status" value="1"/>
</dbReference>
<gene>
    <name evidence="6" type="ORF">OSB04_001052</name>
</gene>
<evidence type="ECO:0000256" key="2">
    <source>
        <dbReference type="ARBA" id="ARBA00023242"/>
    </source>
</evidence>
<feature type="compositionally biased region" description="Polar residues" evidence="3">
    <location>
        <begin position="329"/>
        <end position="344"/>
    </location>
</feature>
<accession>A0AA38WUT0</accession>
<keyword evidence="2" id="KW-0539">Nucleus</keyword>
<dbReference type="PANTHER" id="PTHR46993:SF6">
    <property type="entry name" value="MYB TRANSCRIPTION FACTOR"/>
    <property type="match status" value="1"/>
</dbReference>
<dbReference type="SMART" id="SM00717">
    <property type="entry name" value="SANT"/>
    <property type="match status" value="1"/>
</dbReference>
<reference evidence="6" key="1">
    <citation type="submission" date="2023-03" db="EMBL/GenBank/DDBJ databases">
        <title>Chromosome-scale reference genome and RAD-based genetic map of yellow starthistle (Centaurea solstitialis) reveal putative structural variation and QTLs associated with invader traits.</title>
        <authorList>
            <person name="Reatini B."/>
            <person name="Cang F.A."/>
            <person name="Jiang Q."/>
            <person name="Mckibben M.T.W."/>
            <person name="Barker M.S."/>
            <person name="Rieseberg L.H."/>
            <person name="Dlugosch K.M."/>
        </authorList>
    </citation>
    <scope>NUCLEOTIDE SEQUENCE</scope>
    <source>
        <strain evidence="6">CAN-66</strain>
        <tissue evidence="6">Leaf</tissue>
    </source>
</reference>
<sequence>MDTDVSGWILEFLLRQASVDGRSLNDLLRVLPLPNDNPRLKKTLLLRKIEADIEKSTISERTFEFLERIEELDVTEGKSEASEAMKSAYCTVAMHCIVKLIEESGGGDKKEYGGTVRRIWSGRIQKMERSEVAERVGLVQDDLLLWMNDIEAGGLEPDACENVLARVRGLDVSEILRCYVNEAKEKMGPSFLELACETVLNDDSLRKMIGLDEGLEVNDQKKDDSNGKGNEASREHVPPRHKHVATRCPRGSGRETHRGAKIVDPMETFCNRYDSIPTPRVNEAHKALETSSFELRAVVQDPLLDALRLAESFKTSTSGENMGQDHVVGNSNRLHVDAPSSSNDRNCKAPEANGDDGICRDQNKRSKASLMERNSTAHTLEWSDSIDSSSKDDGSTRPHLPSPKKRAVSPLRIYKMGKLARKRKKKRWTTIEEDTLRTGVQKYGKGNWKLILSMYRDIFEDRTEVDLKDKWRNLIRW</sequence>
<dbReference type="CDD" id="cd11660">
    <property type="entry name" value="SANT_TRF"/>
    <property type="match status" value="1"/>
</dbReference>
<feature type="region of interest" description="Disordered" evidence="3">
    <location>
        <begin position="316"/>
        <end position="410"/>
    </location>
</feature>
<comment type="subcellular location">
    <subcellularLocation>
        <location evidence="1">Nucleus</location>
    </subcellularLocation>
</comment>
<dbReference type="InterPro" id="IPR017930">
    <property type="entry name" value="Myb_dom"/>
</dbReference>
<dbReference type="InterPro" id="IPR001005">
    <property type="entry name" value="SANT/Myb"/>
</dbReference>
<evidence type="ECO:0000259" key="4">
    <source>
        <dbReference type="PROSITE" id="PS50090"/>
    </source>
</evidence>
<dbReference type="InterPro" id="IPR009057">
    <property type="entry name" value="Homeodomain-like_sf"/>
</dbReference>
<dbReference type="AlphaFoldDB" id="A0AA38WUT0"/>
<dbReference type="EMBL" id="JARYMX010000001">
    <property type="protein sequence ID" value="KAJ9565086.1"/>
    <property type="molecule type" value="Genomic_DNA"/>
</dbReference>
<dbReference type="SUPFAM" id="SSF46689">
    <property type="entry name" value="Homeodomain-like"/>
    <property type="match status" value="1"/>
</dbReference>
<dbReference type="Gene3D" id="1.10.246.220">
    <property type="match status" value="1"/>
</dbReference>
<feature type="domain" description="Myb-like" evidence="4">
    <location>
        <begin position="420"/>
        <end position="475"/>
    </location>
</feature>
<evidence type="ECO:0000313" key="6">
    <source>
        <dbReference type="EMBL" id="KAJ9565086.1"/>
    </source>
</evidence>
<keyword evidence="7" id="KW-1185">Reference proteome</keyword>
<dbReference type="PROSITE" id="PS51294">
    <property type="entry name" value="HTH_MYB"/>
    <property type="match status" value="1"/>
</dbReference>
<feature type="domain" description="HTH myb-type" evidence="5">
    <location>
        <begin position="420"/>
        <end position="477"/>
    </location>
</feature>
<proteinExistence type="predicted"/>
<dbReference type="GO" id="GO:0005634">
    <property type="term" value="C:nucleus"/>
    <property type="evidence" value="ECO:0007669"/>
    <property type="project" value="UniProtKB-SubCell"/>
</dbReference>
<dbReference type="Proteomes" id="UP001172457">
    <property type="component" value="Chromosome 1"/>
</dbReference>